<dbReference type="EMBL" id="JBHLUD010000007">
    <property type="protein sequence ID" value="MFC0544440.1"/>
    <property type="molecule type" value="Genomic_DNA"/>
</dbReference>
<dbReference type="RefSeq" id="WP_273935929.1">
    <property type="nucleotide sequence ID" value="NZ_CP097263.1"/>
</dbReference>
<keyword evidence="2" id="KW-1185">Reference proteome</keyword>
<comment type="caution">
    <text evidence="1">The sequence shown here is derived from an EMBL/GenBank/DDBJ whole genome shotgun (WGS) entry which is preliminary data.</text>
</comment>
<name>A0ABV6MX61_9PSEU</name>
<proteinExistence type="predicted"/>
<sequence>MSGSATASLTTLNGVSAANELTQAPVEKALPVLDGLAGLLPWGGLRRGSTVVVRGSTTLLFALLAAATAEGSWAAVVGMPDLGLVAADELGVVVHRLALVPAPGAELVSVTAALLDGVDLVAVAKQPRPAEARRLSARARHRGSVLIPVGAWPGADLELNGVDRWSGLADGHGFLRNRELIVRSHGRGAAARGNQVRLTFPGGAISLPTPTLRPVPDAPAVGKPRLRQVVS</sequence>
<evidence type="ECO:0000313" key="2">
    <source>
        <dbReference type="Proteomes" id="UP001589810"/>
    </source>
</evidence>
<dbReference type="Proteomes" id="UP001589810">
    <property type="component" value="Unassembled WGS sequence"/>
</dbReference>
<protein>
    <submittedName>
        <fullName evidence="1">Uncharacterized protein</fullName>
    </submittedName>
</protein>
<accession>A0ABV6MX61</accession>
<organism evidence="1 2">
    <name type="scientific">Kutzneria chonburiensis</name>
    <dbReference type="NCBI Taxonomy" id="1483604"/>
    <lineage>
        <taxon>Bacteria</taxon>
        <taxon>Bacillati</taxon>
        <taxon>Actinomycetota</taxon>
        <taxon>Actinomycetes</taxon>
        <taxon>Pseudonocardiales</taxon>
        <taxon>Pseudonocardiaceae</taxon>
        <taxon>Kutzneria</taxon>
    </lineage>
</organism>
<evidence type="ECO:0000313" key="1">
    <source>
        <dbReference type="EMBL" id="MFC0544440.1"/>
    </source>
</evidence>
<gene>
    <name evidence="1" type="ORF">ACFFH7_23240</name>
</gene>
<reference evidence="1 2" key="1">
    <citation type="submission" date="2024-09" db="EMBL/GenBank/DDBJ databases">
        <authorList>
            <person name="Sun Q."/>
            <person name="Mori K."/>
        </authorList>
    </citation>
    <scope>NUCLEOTIDE SEQUENCE [LARGE SCALE GENOMIC DNA]</scope>
    <source>
        <strain evidence="1 2">TBRC 1432</strain>
    </source>
</reference>